<dbReference type="PROSITE" id="PS50011">
    <property type="entry name" value="PROTEIN_KINASE_DOM"/>
    <property type="match status" value="1"/>
</dbReference>
<feature type="transmembrane region" description="Helical" evidence="14">
    <location>
        <begin position="177"/>
        <end position="199"/>
    </location>
</feature>
<dbReference type="Pfam" id="PF01657">
    <property type="entry name" value="Stress-antifung"/>
    <property type="match status" value="1"/>
</dbReference>
<sequence>MAFAQEINAKCSGDRRAAALRGRCFLLINDTKASSTEGYLRLLNNVHNVSDKVAFQRTYHELMGSLSDRAANGTPQPTSTARLFATGQAVYDSNATNGTIYGMMQCMPDAEEECSRCLKTSSAYFFGQQGMTVFGHNCYLRMEIYPFYDLALNAQQRPANLVPPTQERQGRTNGRNVILAAALALGFFVAGVIVVVVLYKRKAWQKVTLPDDCSTEEDIRIVDLEQLNLQLLRAATDNFSEKNKLGEGGFGEVFKELDWAKRFMIICGIARGLRYLHEESRLKVIHRDLKPSNVLLDADMNPKISDFGLARAFGGDQSRDVTRRPAGTLGYMSPEYAYCGHVSTKSDMFSFGVIILEMVTGQKSNSTYECLDSTSLLSYAWKKWSSGSWTDVVDTSLKGQYPQSEVLNCLVVGLLCVQENPADRPDASTVVLLLGRSNSMPDEINQLEPSRPAFFFGSSRRGFLDVATNGSSSDDQIRDGKPPSKNVMTISDFQGR</sequence>
<dbReference type="PROSITE" id="PS00108">
    <property type="entry name" value="PROTEIN_KINASE_ST"/>
    <property type="match status" value="1"/>
</dbReference>
<keyword evidence="6" id="KW-0677">Repeat</keyword>
<keyword evidence="12" id="KW-0325">Glycoprotein</keyword>
<dbReference type="FunFam" id="1.10.510.10:FF:000384">
    <property type="entry name" value="G-type lectin S-receptor-like serine/threonine-protein kinase"/>
    <property type="match status" value="1"/>
</dbReference>
<gene>
    <name evidence="17" type="primary">ga30553</name>
    <name evidence="17" type="ORF">PR202_ga30553</name>
</gene>
<keyword evidence="5" id="KW-0732">Signal</keyword>
<dbReference type="EMBL" id="BQKI01000023">
    <property type="protein sequence ID" value="GJN12286.1"/>
    <property type="molecule type" value="Genomic_DNA"/>
</dbReference>
<dbReference type="GO" id="GO:0004674">
    <property type="term" value="F:protein serine/threonine kinase activity"/>
    <property type="evidence" value="ECO:0007669"/>
    <property type="project" value="UniProtKB-KW"/>
</dbReference>
<dbReference type="Gene3D" id="3.30.430.20">
    <property type="entry name" value="Gnk2 domain, C-X8-C-X2-C motif"/>
    <property type="match status" value="1"/>
</dbReference>
<keyword evidence="2" id="KW-0723">Serine/threonine-protein kinase</keyword>
<dbReference type="Pfam" id="PF00069">
    <property type="entry name" value="Pkinase"/>
    <property type="match status" value="1"/>
</dbReference>
<dbReference type="CDD" id="cd23509">
    <property type="entry name" value="Gnk2-like"/>
    <property type="match status" value="1"/>
</dbReference>
<evidence type="ECO:0000259" key="15">
    <source>
        <dbReference type="PROSITE" id="PS50011"/>
    </source>
</evidence>
<dbReference type="AlphaFoldDB" id="A0AAV5DPB1"/>
<dbReference type="InterPro" id="IPR002902">
    <property type="entry name" value="GNK2"/>
</dbReference>
<evidence type="ECO:0000256" key="1">
    <source>
        <dbReference type="ARBA" id="ARBA00004167"/>
    </source>
</evidence>
<keyword evidence="9" id="KW-0067">ATP-binding</keyword>
<comment type="caution">
    <text evidence="17">The sequence shown here is derived from an EMBL/GenBank/DDBJ whole genome shotgun (WGS) entry which is preliminary data.</text>
</comment>
<evidence type="ECO:0000259" key="16">
    <source>
        <dbReference type="PROSITE" id="PS51473"/>
    </source>
</evidence>
<accession>A0AAV5DPB1</accession>
<reference evidence="17" key="2">
    <citation type="submission" date="2021-12" db="EMBL/GenBank/DDBJ databases">
        <title>Resequencing data analysis of finger millet.</title>
        <authorList>
            <person name="Hatakeyama M."/>
            <person name="Aluri S."/>
            <person name="Balachadran M.T."/>
            <person name="Sivarajan S.R."/>
            <person name="Poveda L."/>
            <person name="Shimizu-Inatsugi R."/>
            <person name="Schlapbach R."/>
            <person name="Sreeman S.M."/>
            <person name="Shimizu K.K."/>
        </authorList>
    </citation>
    <scope>NUCLEOTIDE SEQUENCE</scope>
</reference>
<evidence type="ECO:0000256" key="4">
    <source>
        <dbReference type="ARBA" id="ARBA00022692"/>
    </source>
</evidence>
<dbReference type="InterPro" id="IPR000719">
    <property type="entry name" value="Prot_kinase_dom"/>
</dbReference>
<keyword evidence="4 14" id="KW-0812">Transmembrane</keyword>
<evidence type="ECO:0000313" key="17">
    <source>
        <dbReference type="EMBL" id="GJN12286.1"/>
    </source>
</evidence>
<evidence type="ECO:0000256" key="3">
    <source>
        <dbReference type="ARBA" id="ARBA00022679"/>
    </source>
</evidence>
<evidence type="ECO:0000256" key="8">
    <source>
        <dbReference type="ARBA" id="ARBA00022777"/>
    </source>
</evidence>
<feature type="compositionally biased region" description="Polar residues" evidence="13">
    <location>
        <begin position="486"/>
        <end position="496"/>
    </location>
</feature>
<keyword evidence="3" id="KW-0808">Transferase</keyword>
<reference evidence="17" key="1">
    <citation type="journal article" date="2018" name="DNA Res.">
        <title>Multiple hybrid de novo genome assembly of finger millet, an orphan allotetraploid crop.</title>
        <authorList>
            <person name="Hatakeyama M."/>
            <person name="Aluri S."/>
            <person name="Balachadran M.T."/>
            <person name="Sivarajan S.R."/>
            <person name="Patrignani A."/>
            <person name="Gruter S."/>
            <person name="Poveda L."/>
            <person name="Shimizu-Inatsugi R."/>
            <person name="Baeten J."/>
            <person name="Francoijs K.J."/>
            <person name="Nataraja K.N."/>
            <person name="Reddy Y.A.N."/>
            <person name="Phadnis S."/>
            <person name="Ravikumar R.L."/>
            <person name="Schlapbach R."/>
            <person name="Sreeman S.M."/>
            <person name="Shimizu K.K."/>
        </authorList>
    </citation>
    <scope>NUCLEOTIDE SEQUENCE</scope>
</reference>
<evidence type="ECO:0000256" key="9">
    <source>
        <dbReference type="ARBA" id="ARBA00022840"/>
    </source>
</evidence>
<dbReference type="Gene3D" id="1.10.510.10">
    <property type="entry name" value="Transferase(Phosphotransferase) domain 1"/>
    <property type="match status" value="1"/>
</dbReference>
<keyword evidence="10 14" id="KW-1133">Transmembrane helix</keyword>
<dbReference type="SMART" id="SM00220">
    <property type="entry name" value="S_TKc"/>
    <property type="match status" value="1"/>
</dbReference>
<dbReference type="InterPro" id="IPR011009">
    <property type="entry name" value="Kinase-like_dom_sf"/>
</dbReference>
<feature type="domain" description="Gnk2-homologous" evidence="16">
    <location>
        <begin position="37"/>
        <end position="147"/>
    </location>
</feature>
<keyword evidence="8" id="KW-0418">Kinase</keyword>
<feature type="region of interest" description="Disordered" evidence="13">
    <location>
        <begin position="467"/>
        <end position="496"/>
    </location>
</feature>
<evidence type="ECO:0000256" key="10">
    <source>
        <dbReference type="ARBA" id="ARBA00022989"/>
    </source>
</evidence>
<comment type="subcellular location">
    <subcellularLocation>
        <location evidence="1">Membrane</location>
        <topology evidence="1">Single-pass membrane protein</topology>
    </subcellularLocation>
</comment>
<dbReference type="InterPro" id="IPR038408">
    <property type="entry name" value="GNK2_sf"/>
</dbReference>
<dbReference type="PANTHER" id="PTHR27002:SF372">
    <property type="entry name" value="OS04G0197200 PROTEIN"/>
    <property type="match status" value="1"/>
</dbReference>
<dbReference type="GO" id="GO:0005524">
    <property type="term" value="F:ATP binding"/>
    <property type="evidence" value="ECO:0007669"/>
    <property type="project" value="UniProtKB-KW"/>
</dbReference>
<evidence type="ECO:0000256" key="11">
    <source>
        <dbReference type="ARBA" id="ARBA00023136"/>
    </source>
</evidence>
<dbReference type="GO" id="GO:0005886">
    <property type="term" value="C:plasma membrane"/>
    <property type="evidence" value="ECO:0007669"/>
    <property type="project" value="TreeGrafter"/>
</dbReference>
<dbReference type="PROSITE" id="PS51473">
    <property type="entry name" value="GNK2"/>
    <property type="match status" value="1"/>
</dbReference>
<evidence type="ECO:0000256" key="7">
    <source>
        <dbReference type="ARBA" id="ARBA00022741"/>
    </source>
</evidence>
<organism evidence="17 18">
    <name type="scientific">Eleusine coracana subsp. coracana</name>
    <dbReference type="NCBI Taxonomy" id="191504"/>
    <lineage>
        <taxon>Eukaryota</taxon>
        <taxon>Viridiplantae</taxon>
        <taxon>Streptophyta</taxon>
        <taxon>Embryophyta</taxon>
        <taxon>Tracheophyta</taxon>
        <taxon>Spermatophyta</taxon>
        <taxon>Magnoliopsida</taxon>
        <taxon>Liliopsida</taxon>
        <taxon>Poales</taxon>
        <taxon>Poaceae</taxon>
        <taxon>PACMAD clade</taxon>
        <taxon>Chloridoideae</taxon>
        <taxon>Cynodonteae</taxon>
        <taxon>Eleusininae</taxon>
        <taxon>Eleusine</taxon>
    </lineage>
</organism>
<evidence type="ECO:0000256" key="6">
    <source>
        <dbReference type="ARBA" id="ARBA00022737"/>
    </source>
</evidence>
<feature type="domain" description="Protein kinase" evidence="15">
    <location>
        <begin position="163"/>
        <end position="454"/>
    </location>
</feature>
<evidence type="ECO:0000313" key="18">
    <source>
        <dbReference type="Proteomes" id="UP001054889"/>
    </source>
</evidence>
<protein>
    <submittedName>
        <fullName evidence="17">Uncharacterized protein</fullName>
    </submittedName>
</protein>
<proteinExistence type="predicted"/>
<dbReference type="SUPFAM" id="SSF56112">
    <property type="entry name" value="Protein kinase-like (PK-like)"/>
    <property type="match status" value="1"/>
</dbReference>
<name>A0AAV5DPB1_ELECO</name>
<keyword evidence="7" id="KW-0547">Nucleotide-binding</keyword>
<evidence type="ECO:0000256" key="12">
    <source>
        <dbReference type="ARBA" id="ARBA00023180"/>
    </source>
</evidence>
<dbReference type="PANTHER" id="PTHR27002">
    <property type="entry name" value="RECEPTOR-LIKE SERINE/THREONINE-PROTEIN KINASE SD1-8"/>
    <property type="match status" value="1"/>
</dbReference>
<dbReference type="InterPro" id="IPR008271">
    <property type="entry name" value="Ser/Thr_kinase_AS"/>
</dbReference>
<keyword evidence="18" id="KW-1185">Reference proteome</keyword>
<evidence type="ECO:0000256" key="14">
    <source>
        <dbReference type="SAM" id="Phobius"/>
    </source>
</evidence>
<dbReference type="Proteomes" id="UP001054889">
    <property type="component" value="Unassembled WGS sequence"/>
</dbReference>
<evidence type="ECO:0000256" key="2">
    <source>
        <dbReference type="ARBA" id="ARBA00022527"/>
    </source>
</evidence>
<evidence type="ECO:0000256" key="13">
    <source>
        <dbReference type="SAM" id="MobiDB-lite"/>
    </source>
</evidence>
<keyword evidence="11 14" id="KW-0472">Membrane</keyword>
<evidence type="ECO:0000256" key="5">
    <source>
        <dbReference type="ARBA" id="ARBA00022729"/>
    </source>
</evidence>